<keyword evidence="11" id="KW-1185">Reference proteome</keyword>
<accession>A0A9D3SXY1</accession>
<organism evidence="10 11">
    <name type="scientific">Megalops atlanticus</name>
    <name type="common">Tarpon</name>
    <name type="synonym">Clupea gigantea</name>
    <dbReference type="NCBI Taxonomy" id="7932"/>
    <lineage>
        <taxon>Eukaryota</taxon>
        <taxon>Metazoa</taxon>
        <taxon>Chordata</taxon>
        <taxon>Craniata</taxon>
        <taxon>Vertebrata</taxon>
        <taxon>Euteleostomi</taxon>
        <taxon>Actinopterygii</taxon>
        <taxon>Neopterygii</taxon>
        <taxon>Teleostei</taxon>
        <taxon>Elopiformes</taxon>
        <taxon>Megalopidae</taxon>
        <taxon>Megalops</taxon>
    </lineage>
</organism>
<dbReference type="PANTHER" id="PTHR23292:SF45">
    <property type="entry name" value="LIPOPOLYSACCHARIDE-INDUCED TUMOR NECROSIS FACTOR-ALPHA FACTOR HOMOLOG"/>
    <property type="match status" value="1"/>
</dbReference>
<comment type="subcellular location">
    <subcellularLocation>
        <location evidence="1">Endosome membrane</location>
        <topology evidence="1">Peripheral membrane protein</topology>
        <orientation evidence="1">Cytoplasmic side</orientation>
    </subcellularLocation>
    <subcellularLocation>
        <location evidence="2">Late endosome membrane</location>
    </subcellularLocation>
    <subcellularLocation>
        <location evidence="3">Lysosome membrane</location>
        <topology evidence="3">Peripheral membrane protein</topology>
        <orientation evidence="3">Cytoplasmic side</orientation>
    </subcellularLocation>
</comment>
<dbReference type="Proteomes" id="UP001046870">
    <property type="component" value="Chromosome 19"/>
</dbReference>
<evidence type="ECO:0000256" key="3">
    <source>
        <dbReference type="ARBA" id="ARBA00004630"/>
    </source>
</evidence>
<evidence type="ECO:0000256" key="7">
    <source>
        <dbReference type="ARBA" id="ARBA00023136"/>
    </source>
</evidence>
<dbReference type="SMART" id="SM00714">
    <property type="entry name" value="LITAF"/>
    <property type="match status" value="1"/>
</dbReference>
<protein>
    <recommendedName>
        <fullName evidence="9">LITAF domain-containing protein</fullName>
    </recommendedName>
</protein>
<evidence type="ECO:0000313" key="10">
    <source>
        <dbReference type="EMBL" id="KAG7459954.1"/>
    </source>
</evidence>
<feature type="transmembrane region" description="Helical" evidence="8">
    <location>
        <begin position="104"/>
        <end position="129"/>
    </location>
</feature>
<gene>
    <name evidence="10" type="ORF">MATL_G00216000</name>
</gene>
<reference evidence="10" key="1">
    <citation type="submission" date="2021-01" db="EMBL/GenBank/DDBJ databases">
        <authorList>
            <person name="Zahm M."/>
            <person name="Roques C."/>
            <person name="Cabau C."/>
            <person name="Klopp C."/>
            <person name="Donnadieu C."/>
            <person name="Jouanno E."/>
            <person name="Lampietro C."/>
            <person name="Louis A."/>
            <person name="Herpin A."/>
            <person name="Echchiki A."/>
            <person name="Berthelot C."/>
            <person name="Parey E."/>
            <person name="Roest-Crollius H."/>
            <person name="Braasch I."/>
            <person name="Postlethwait J."/>
            <person name="Bobe J."/>
            <person name="Montfort J."/>
            <person name="Bouchez O."/>
            <person name="Begum T."/>
            <person name="Mejri S."/>
            <person name="Adams A."/>
            <person name="Chen W.-J."/>
            <person name="Guiguen Y."/>
        </authorList>
    </citation>
    <scope>NUCLEOTIDE SEQUENCE</scope>
    <source>
        <strain evidence="10">YG-15Mar2019-1</strain>
        <tissue evidence="10">Brain</tissue>
    </source>
</reference>
<evidence type="ECO:0000256" key="8">
    <source>
        <dbReference type="SAM" id="Phobius"/>
    </source>
</evidence>
<evidence type="ECO:0000256" key="1">
    <source>
        <dbReference type="ARBA" id="ARBA00004125"/>
    </source>
</evidence>
<dbReference type="OrthoDB" id="4713066at2759"/>
<comment type="caution">
    <text evidence="10">The sequence shown here is derived from an EMBL/GenBank/DDBJ whole genome shotgun (WGS) entry which is preliminary data.</text>
</comment>
<keyword evidence="5" id="KW-0479">Metal-binding</keyword>
<keyword evidence="6" id="KW-0862">Zinc</keyword>
<feature type="domain" description="LITAF" evidence="9">
    <location>
        <begin position="67"/>
        <end position="151"/>
    </location>
</feature>
<keyword evidence="8" id="KW-0812">Transmembrane</keyword>
<evidence type="ECO:0000256" key="2">
    <source>
        <dbReference type="ARBA" id="ARBA00004414"/>
    </source>
</evidence>
<dbReference type="GO" id="GO:0008270">
    <property type="term" value="F:zinc ion binding"/>
    <property type="evidence" value="ECO:0007669"/>
    <property type="project" value="TreeGrafter"/>
</dbReference>
<dbReference type="GO" id="GO:0005634">
    <property type="term" value="C:nucleus"/>
    <property type="evidence" value="ECO:0007669"/>
    <property type="project" value="TreeGrafter"/>
</dbReference>
<evidence type="ECO:0000256" key="5">
    <source>
        <dbReference type="ARBA" id="ARBA00022723"/>
    </source>
</evidence>
<evidence type="ECO:0000256" key="6">
    <source>
        <dbReference type="ARBA" id="ARBA00022833"/>
    </source>
</evidence>
<dbReference type="AlphaFoldDB" id="A0A9D3SXY1"/>
<dbReference type="PROSITE" id="PS51837">
    <property type="entry name" value="LITAF"/>
    <property type="match status" value="1"/>
</dbReference>
<sequence>MASAPPLETAGLVGSPQPPSYEEAMIHPYPQYPPGAVPAPHGYAMVPQQPYPTHAPVPPITSPVVSVQTIYVQPGTVFGDQPVQTRCPVCTQIVVTRLEFNSGALAWLTCAALSIFGCFYGCCLIPFCVDGLKDATHHCSNCNSVLGIYKRL</sequence>
<keyword evidence="7 8" id="KW-0472">Membrane</keyword>
<evidence type="ECO:0000256" key="4">
    <source>
        <dbReference type="ARBA" id="ARBA00005975"/>
    </source>
</evidence>
<keyword evidence="8" id="KW-1133">Transmembrane helix</keyword>
<dbReference type="PANTHER" id="PTHR23292">
    <property type="entry name" value="LIPOPOLYSACCHARIDE-INDUCED TUMOR NECROSIS FACTOR-ALPHA FACTOR"/>
    <property type="match status" value="1"/>
</dbReference>
<dbReference type="GO" id="GO:0098560">
    <property type="term" value="C:cytoplasmic side of late endosome membrane"/>
    <property type="evidence" value="ECO:0007669"/>
    <property type="project" value="TreeGrafter"/>
</dbReference>
<dbReference type="InterPro" id="IPR006629">
    <property type="entry name" value="LITAF"/>
</dbReference>
<dbReference type="GO" id="GO:0098574">
    <property type="term" value="C:cytoplasmic side of lysosomal membrane"/>
    <property type="evidence" value="ECO:0007669"/>
    <property type="project" value="TreeGrafter"/>
</dbReference>
<dbReference type="EMBL" id="JAFDVH010000019">
    <property type="protein sequence ID" value="KAG7459954.1"/>
    <property type="molecule type" value="Genomic_DNA"/>
</dbReference>
<evidence type="ECO:0000313" key="11">
    <source>
        <dbReference type="Proteomes" id="UP001046870"/>
    </source>
</evidence>
<comment type="similarity">
    <text evidence="4">Belongs to the CDIP1/LITAF family.</text>
</comment>
<dbReference type="InterPro" id="IPR037519">
    <property type="entry name" value="LITAF_fam"/>
</dbReference>
<proteinExistence type="inferred from homology"/>
<dbReference type="Pfam" id="PF10601">
    <property type="entry name" value="zf-LITAF-like"/>
    <property type="match status" value="1"/>
</dbReference>
<name>A0A9D3SXY1_MEGAT</name>
<evidence type="ECO:0000259" key="9">
    <source>
        <dbReference type="PROSITE" id="PS51837"/>
    </source>
</evidence>